<evidence type="ECO:0000313" key="2">
    <source>
        <dbReference type="Proteomes" id="UP000503129"/>
    </source>
</evidence>
<accession>A0A856MAQ5</accession>
<keyword evidence="2" id="KW-1185">Reference proteome</keyword>
<dbReference type="AlphaFoldDB" id="A0A856MAQ5"/>
<dbReference type="EMBL" id="CP030118">
    <property type="protein sequence ID" value="QDL07444.1"/>
    <property type="molecule type" value="Genomic_DNA"/>
</dbReference>
<organism evidence="1 2">
    <name type="scientific">Brasilonema sennae CENA114</name>
    <dbReference type="NCBI Taxonomy" id="415709"/>
    <lineage>
        <taxon>Bacteria</taxon>
        <taxon>Bacillati</taxon>
        <taxon>Cyanobacteriota</taxon>
        <taxon>Cyanophyceae</taxon>
        <taxon>Nostocales</taxon>
        <taxon>Scytonemataceae</taxon>
        <taxon>Brasilonema</taxon>
        <taxon>Bromeliae group (in: Brasilonema)</taxon>
    </lineage>
</organism>
<protein>
    <submittedName>
        <fullName evidence="1">Uncharacterized protein</fullName>
    </submittedName>
</protein>
<proteinExistence type="predicted"/>
<dbReference type="Proteomes" id="UP000503129">
    <property type="component" value="Chromosome"/>
</dbReference>
<dbReference type="KEGG" id="bsen:DP114_05620"/>
<dbReference type="RefSeq" id="WP_169266878.1">
    <property type="nucleotide sequence ID" value="NZ_CAWOXK010000001.1"/>
</dbReference>
<reference evidence="1 2" key="1">
    <citation type="submission" date="2018-06" db="EMBL/GenBank/DDBJ databases">
        <title>Comparative genomics of Brasilonema spp. strains.</title>
        <authorList>
            <person name="Alvarenga D.O."/>
            <person name="Fiore M.F."/>
            <person name="Varani A.M."/>
        </authorList>
    </citation>
    <scope>NUCLEOTIDE SEQUENCE [LARGE SCALE GENOMIC DNA]</scope>
    <source>
        <strain evidence="1 2">CENA114</strain>
    </source>
</reference>
<name>A0A856MAQ5_9CYAN</name>
<sequence length="65" mass="7407">MTPVVKEFLSSFDRLPDSEELEIALEILKRVIHVDFPPLSDEDLVLNAEAIFLELDKQEAAHKDS</sequence>
<gene>
    <name evidence="1" type="ORF">DP114_05620</name>
</gene>
<evidence type="ECO:0000313" key="1">
    <source>
        <dbReference type="EMBL" id="QDL07444.1"/>
    </source>
</evidence>